<accession>A0A0M6XRR5</accession>
<dbReference type="RefSeq" id="WP_055682302.1">
    <property type="nucleotide sequence ID" value="NZ_CXPG01000016.1"/>
</dbReference>
<protein>
    <submittedName>
        <fullName evidence="1">Sarcosine oxidase, gamma subunit family</fullName>
    </submittedName>
</protein>
<dbReference type="OrthoDB" id="9814782at2"/>
<dbReference type="Gene3D" id="3.30.1360.120">
    <property type="entry name" value="Probable tRNA modification gtpase trme, domain 1"/>
    <property type="match status" value="1"/>
</dbReference>
<dbReference type="STRING" id="282197.SAMN04488517_11823"/>
<dbReference type="InterPro" id="IPR027266">
    <property type="entry name" value="TrmE/GcvT-like"/>
</dbReference>
<gene>
    <name evidence="1" type="ORF">JAN5088_01617</name>
</gene>
<dbReference type="SUPFAM" id="SSF103025">
    <property type="entry name" value="Folate-binding domain"/>
    <property type="match status" value="1"/>
</dbReference>
<name>A0A0M6XRR5_9RHOB</name>
<dbReference type="Pfam" id="PF04268">
    <property type="entry name" value="SoxG"/>
    <property type="match status" value="1"/>
</dbReference>
<dbReference type="AlphaFoldDB" id="A0A0M6XRR5"/>
<sequence>MTNQKHDFPWVTIEDLAPDARFSLRVGEAGRDRAGLTLGLSLPTGVSNVVRHGERAVVCLGPDEWLVTAPEGERDAIVEAFATIYDQTPHSLVEISDRELTYRITGPAAFTLMTIGCPRDLSRLTPGRAVRTVFDGATVILWRDAEDAFRLDVWRSFAPHVRDLLDTGRAELAAGL</sequence>
<evidence type="ECO:0000313" key="2">
    <source>
        <dbReference type="Proteomes" id="UP000048908"/>
    </source>
</evidence>
<dbReference type="EMBL" id="CXPG01000016">
    <property type="protein sequence ID" value="CTQ32845.1"/>
    <property type="molecule type" value="Genomic_DNA"/>
</dbReference>
<dbReference type="Proteomes" id="UP000048908">
    <property type="component" value="Unassembled WGS sequence"/>
</dbReference>
<organism evidence="1 2">
    <name type="scientific">Jannaschia rubra</name>
    <dbReference type="NCBI Taxonomy" id="282197"/>
    <lineage>
        <taxon>Bacteria</taxon>
        <taxon>Pseudomonadati</taxon>
        <taxon>Pseudomonadota</taxon>
        <taxon>Alphaproteobacteria</taxon>
        <taxon>Rhodobacterales</taxon>
        <taxon>Roseobacteraceae</taxon>
        <taxon>Jannaschia</taxon>
    </lineage>
</organism>
<dbReference type="InterPro" id="IPR007375">
    <property type="entry name" value="SoxG"/>
</dbReference>
<evidence type="ECO:0000313" key="1">
    <source>
        <dbReference type="EMBL" id="CTQ32845.1"/>
    </source>
</evidence>
<reference evidence="1 2" key="1">
    <citation type="submission" date="2015-07" db="EMBL/GenBank/DDBJ databases">
        <authorList>
            <person name="Noorani M."/>
        </authorList>
    </citation>
    <scope>NUCLEOTIDE SEQUENCE [LARGE SCALE GENOMIC DNA]</scope>
    <source>
        <strain evidence="1 2">CECT 5088</strain>
    </source>
</reference>
<dbReference type="Gene3D" id="3.30.70.1520">
    <property type="entry name" value="Heterotetrameric sarcosine oxidase"/>
    <property type="match status" value="1"/>
</dbReference>
<proteinExistence type="predicted"/>
<keyword evidence="2" id="KW-1185">Reference proteome</keyword>